<feature type="chain" id="PRO_5037566336" evidence="1">
    <location>
        <begin position="25"/>
        <end position="175"/>
    </location>
</feature>
<dbReference type="EMBL" id="JAGYPN010000002">
    <property type="protein sequence ID" value="MBS4222988.1"/>
    <property type="molecule type" value="Genomic_DNA"/>
</dbReference>
<keyword evidence="1" id="KW-0732">Signal</keyword>
<proteinExistence type="predicted"/>
<dbReference type="Gene3D" id="3.10.450.40">
    <property type="match status" value="2"/>
</dbReference>
<feature type="domain" description="PepSY" evidence="2">
    <location>
        <begin position="117"/>
        <end position="171"/>
    </location>
</feature>
<dbReference type="AlphaFoldDB" id="A0A942Z2X4"/>
<evidence type="ECO:0000256" key="1">
    <source>
        <dbReference type="SAM" id="SignalP"/>
    </source>
</evidence>
<dbReference type="RefSeq" id="WP_213098040.1">
    <property type="nucleotide sequence ID" value="NZ_JAGYPN010000002.1"/>
</dbReference>
<feature type="domain" description="PepSY" evidence="2">
    <location>
        <begin position="37"/>
        <end position="95"/>
    </location>
</feature>
<dbReference type="Proteomes" id="UP000676456">
    <property type="component" value="Unassembled WGS sequence"/>
</dbReference>
<protein>
    <submittedName>
        <fullName evidence="3">PepSY domain-containing protein</fullName>
    </submittedName>
</protein>
<organism evidence="3 4">
    <name type="scientific">Lederbergia citrea</name>
    <dbReference type="NCBI Taxonomy" id="2833581"/>
    <lineage>
        <taxon>Bacteria</taxon>
        <taxon>Bacillati</taxon>
        <taxon>Bacillota</taxon>
        <taxon>Bacilli</taxon>
        <taxon>Bacillales</taxon>
        <taxon>Bacillaceae</taxon>
        <taxon>Lederbergia</taxon>
    </lineage>
</organism>
<evidence type="ECO:0000313" key="4">
    <source>
        <dbReference type="Proteomes" id="UP000676456"/>
    </source>
</evidence>
<sequence length="175" mass="18693">MKKSVIIAGVAGMVILGGAVGAGAVSNSAPNVEKSAAISEEKAKEIAIKETGATFKSIELDKEDGRLIYEIDLVNGNEEVDVDIDATTGNVIKAERDLHDDDDESIIQSDSTPVKFTEKEAVAIAIKDTPGTVTDTEFDAEDHSYEIEIKTAQAEVEIKVDANSGKIVEKELDRD</sequence>
<comment type="caution">
    <text evidence="3">The sequence shown here is derived from an EMBL/GenBank/DDBJ whole genome shotgun (WGS) entry which is preliminary data.</text>
</comment>
<name>A0A942Z2X4_9BACI</name>
<accession>A0A942Z2X4</accession>
<reference evidence="3 4" key="1">
    <citation type="submission" date="2021-05" db="EMBL/GenBank/DDBJ databases">
        <title>Novel Bacillus species.</title>
        <authorList>
            <person name="Liu G."/>
        </authorList>
    </citation>
    <scope>NUCLEOTIDE SEQUENCE [LARGE SCALE GENOMIC DNA]</scope>
    <source>
        <strain evidence="3 4">FJAT-49682</strain>
    </source>
</reference>
<keyword evidence="4" id="KW-1185">Reference proteome</keyword>
<feature type="signal peptide" evidence="1">
    <location>
        <begin position="1"/>
        <end position="24"/>
    </location>
</feature>
<evidence type="ECO:0000313" key="3">
    <source>
        <dbReference type="EMBL" id="MBS4222988.1"/>
    </source>
</evidence>
<dbReference type="InterPro" id="IPR025711">
    <property type="entry name" value="PepSY"/>
</dbReference>
<dbReference type="Pfam" id="PF03413">
    <property type="entry name" value="PepSY"/>
    <property type="match status" value="2"/>
</dbReference>
<evidence type="ECO:0000259" key="2">
    <source>
        <dbReference type="Pfam" id="PF03413"/>
    </source>
</evidence>
<gene>
    <name evidence="3" type="ORF">KHA91_09565</name>
</gene>